<feature type="compositionally biased region" description="Basic and acidic residues" evidence="1">
    <location>
        <begin position="44"/>
        <end position="58"/>
    </location>
</feature>
<evidence type="ECO:0000256" key="1">
    <source>
        <dbReference type="SAM" id="MobiDB-lite"/>
    </source>
</evidence>
<accession>A0A9P1GT74</accession>
<evidence type="ECO:0000313" key="3">
    <source>
        <dbReference type="EMBL" id="CAL1173747.1"/>
    </source>
</evidence>
<keyword evidence="4" id="KW-1185">Reference proteome</keyword>
<feature type="compositionally biased region" description="Basic and acidic residues" evidence="1">
    <location>
        <begin position="359"/>
        <end position="372"/>
    </location>
</feature>
<evidence type="ECO:0000313" key="4">
    <source>
        <dbReference type="Proteomes" id="UP001152797"/>
    </source>
</evidence>
<feature type="compositionally biased region" description="Low complexity" evidence="1">
    <location>
        <begin position="428"/>
        <end position="448"/>
    </location>
</feature>
<feature type="region of interest" description="Disordered" evidence="1">
    <location>
        <begin position="314"/>
        <end position="448"/>
    </location>
</feature>
<protein>
    <submittedName>
        <fullName evidence="2">Uncharacterized protein</fullName>
    </submittedName>
</protein>
<feature type="compositionally biased region" description="Basic and acidic residues" evidence="1">
    <location>
        <begin position="328"/>
        <end position="349"/>
    </location>
</feature>
<gene>
    <name evidence="2" type="ORF">C1SCF055_LOCUS44791</name>
</gene>
<name>A0A9P1GT74_9DINO</name>
<sequence>MDVSYDFHVRTSTLSPVFSNLASAHIRQLEGELRDIFEHCCAKGEPQEEKETKPEKPLPAKGGSAATSQPKSPPTAEVSILQLTAKAKPPELPARATSSKAKVEPLSDPDNLVDAAEIVEDSKPAPASSSKKHRRDEKSPSRRQRRSRSRRDGKNKRRSRSRSRHRGGEKGGSRSPKAEGVREKKTRSSRVRSTHTPPRPPPFRPPPGHSQPQGRGLPAVRVALGRPARADAGGGAEAAVKTLGSLEMAELSRLKVVLLKKARYYHRDIDLVAQVVSLKATDGEVYLETLVHGKEFEEVSKEKEPWFTNLEKAGGDAREEAAQEDELQALRRRAEAHPEGKAKGEEESPKRKKKKKEKSKKEQKVKGAEVERARKRYQPSSDVEEGGPGQKEPGALFSGTALDPSPKVRAKVLKKARRLGRKKKKKQGSSSSSGSSGSSSSSSSTSLDAAGSLFSTEKRMKIIYRKYPGALAASAMAEAREHLMTTSGTLWDVSRRELPPLKSLETISKGTHWSIGRQLELVRAEATGITDESEGLQAARQAREEDAEQKRSDGEAEAGFDVGRGAEIWQRQIDEASSFTPEVIEELITGASQAAALAEGRAGEATGAPSQKFHSSIKAAMSAWHDTPGEQKCVGDLGDVMSRVIYLTQDLSVLCRPQPMAGKTDIFPLPAYDRRDDVSGPMIFLKALIFGLNSLSGHAVSPAGKANKGASLVLKRLAALVSSSNLLRVVESYFPDTWYVELVTE</sequence>
<comment type="caution">
    <text evidence="2">The sequence shown here is derived from an EMBL/GenBank/DDBJ whole genome shotgun (WGS) entry which is preliminary data.</text>
</comment>
<dbReference type="AlphaFoldDB" id="A0A9P1GT74"/>
<proteinExistence type="predicted"/>
<feature type="region of interest" description="Disordered" evidence="1">
    <location>
        <begin position="532"/>
        <end position="558"/>
    </location>
</feature>
<reference evidence="2" key="1">
    <citation type="submission" date="2022-10" db="EMBL/GenBank/DDBJ databases">
        <authorList>
            <person name="Chen Y."/>
            <person name="Dougan E. K."/>
            <person name="Chan C."/>
            <person name="Rhodes N."/>
            <person name="Thang M."/>
        </authorList>
    </citation>
    <scope>NUCLEOTIDE SEQUENCE</scope>
</reference>
<dbReference type="EMBL" id="CAMXCT020006806">
    <property type="protein sequence ID" value="CAL1173747.1"/>
    <property type="molecule type" value="Genomic_DNA"/>
</dbReference>
<reference evidence="3" key="2">
    <citation type="submission" date="2024-04" db="EMBL/GenBank/DDBJ databases">
        <authorList>
            <person name="Chen Y."/>
            <person name="Shah S."/>
            <person name="Dougan E. K."/>
            <person name="Thang M."/>
            <person name="Chan C."/>
        </authorList>
    </citation>
    <scope>NUCLEOTIDE SEQUENCE [LARGE SCALE GENOMIC DNA]</scope>
</reference>
<feature type="compositionally biased region" description="Pro residues" evidence="1">
    <location>
        <begin position="197"/>
        <end position="209"/>
    </location>
</feature>
<organism evidence="2">
    <name type="scientific">Cladocopium goreaui</name>
    <dbReference type="NCBI Taxonomy" id="2562237"/>
    <lineage>
        <taxon>Eukaryota</taxon>
        <taxon>Sar</taxon>
        <taxon>Alveolata</taxon>
        <taxon>Dinophyceae</taxon>
        <taxon>Suessiales</taxon>
        <taxon>Symbiodiniaceae</taxon>
        <taxon>Cladocopium</taxon>
    </lineage>
</organism>
<feature type="compositionally biased region" description="Basic residues" evidence="1">
    <location>
        <begin position="184"/>
        <end position="193"/>
    </location>
</feature>
<dbReference type="Proteomes" id="UP001152797">
    <property type="component" value="Unassembled WGS sequence"/>
</dbReference>
<dbReference type="EMBL" id="CAMXCT010006806">
    <property type="protein sequence ID" value="CAI4020372.1"/>
    <property type="molecule type" value="Genomic_DNA"/>
</dbReference>
<feature type="non-terminal residue" evidence="2">
    <location>
        <position position="1"/>
    </location>
</feature>
<feature type="region of interest" description="Disordered" evidence="1">
    <location>
        <begin position="44"/>
        <end position="218"/>
    </location>
</feature>
<feature type="compositionally biased region" description="Basic and acidic residues" evidence="1">
    <location>
        <begin position="166"/>
        <end position="183"/>
    </location>
</feature>
<feature type="compositionally biased region" description="Basic and acidic residues" evidence="1">
    <location>
        <begin position="541"/>
        <end position="554"/>
    </location>
</feature>
<dbReference type="PANTHER" id="PTHR33257:SF4">
    <property type="entry name" value="EXPRESSED PROTEIN"/>
    <property type="match status" value="1"/>
</dbReference>
<evidence type="ECO:0000313" key="2">
    <source>
        <dbReference type="EMBL" id="CAI4020372.1"/>
    </source>
</evidence>
<dbReference type="PANTHER" id="PTHR33257">
    <property type="entry name" value="OS05G0165500 PROTEIN"/>
    <property type="match status" value="1"/>
</dbReference>
<dbReference type="EMBL" id="CAMXCT030006806">
    <property type="protein sequence ID" value="CAL4807684.1"/>
    <property type="molecule type" value="Genomic_DNA"/>
</dbReference>
<feature type="compositionally biased region" description="Basic residues" evidence="1">
    <location>
        <begin position="130"/>
        <end position="165"/>
    </location>
</feature>
<feature type="compositionally biased region" description="Basic residues" evidence="1">
    <location>
        <begin position="408"/>
        <end position="427"/>
    </location>
</feature>